<dbReference type="PANTHER" id="PTHR10000">
    <property type="entry name" value="PHOSPHOSERINE PHOSPHATASE"/>
    <property type="match status" value="1"/>
</dbReference>
<dbReference type="Proteomes" id="UP000199318">
    <property type="component" value="Unassembled WGS sequence"/>
</dbReference>
<dbReference type="GO" id="GO:0016791">
    <property type="term" value="F:phosphatase activity"/>
    <property type="evidence" value="ECO:0007669"/>
    <property type="project" value="TreeGrafter"/>
</dbReference>
<evidence type="ECO:0000313" key="2">
    <source>
        <dbReference type="Proteomes" id="UP000199318"/>
    </source>
</evidence>
<comment type="caution">
    <text evidence="1">The sequence shown here is derived from an EMBL/GenBank/DDBJ whole genome shotgun (WGS) entry which is preliminary data.</text>
</comment>
<gene>
    <name evidence="1" type="ORF">SAMN05444126_10577</name>
</gene>
<dbReference type="NCBIfam" id="TIGR01484">
    <property type="entry name" value="HAD-SF-IIB"/>
    <property type="match status" value="1"/>
</dbReference>
<dbReference type="Gene3D" id="3.30.1240.10">
    <property type="match status" value="1"/>
</dbReference>
<evidence type="ECO:0000313" key="1">
    <source>
        <dbReference type="EMBL" id="SER75631.1"/>
    </source>
</evidence>
<dbReference type="AlphaFoldDB" id="A0A1H9RRP3"/>
<sequence length="244" mass="26910">MTKTIQLMALDIDGTLLADDLSIPNENQQAIFEAREQGIDVILCTGRSKMAADPFAEKLQLNSHMITGNGSEIWLSDGSLLERTPLKSDLVAFMKELQADTGVRFWAASTEAVYKTDIPADLYNHTWLKFGFDTEDDQLRTMIHDKLITFTELEITNSSTTNLEINAAGVNKANALQKLTSHLNLDMKHVFAAGDSLNDVRMIKDAGVGVAMGNSQQVVKEAADWQTFSNNEAGLAVAIRKYLQ</sequence>
<dbReference type="RefSeq" id="WP_093072238.1">
    <property type="nucleotide sequence ID" value="NZ_FOGV01000005.1"/>
</dbReference>
<dbReference type="STRING" id="1464123.SAMN05444126_10577"/>
<organism evidence="1 2">
    <name type="scientific">Salisediminibacterium halotolerans</name>
    <dbReference type="NCBI Taxonomy" id="517425"/>
    <lineage>
        <taxon>Bacteria</taxon>
        <taxon>Bacillati</taxon>
        <taxon>Bacillota</taxon>
        <taxon>Bacilli</taxon>
        <taxon>Bacillales</taxon>
        <taxon>Bacillaceae</taxon>
        <taxon>Salisediminibacterium</taxon>
    </lineage>
</organism>
<dbReference type="SFLD" id="SFLDS00003">
    <property type="entry name" value="Haloacid_Dehalogenase"/>
    <property type="match status" value="1"/>
</dbReference>
<dbReference type="SUPFAM" id="SSF56784">
    <property type="entry name" value="HAD-like"/>
    <property type="match status" value="1"/>
</dbReference>
<dbReference type="PANTHER" id="PTHR10000:SF55">
    <property type="entry name" value="5-AMINO-6-(5-PHOSPHO-D-RIBITYLAMINO)URACIL PHOSPHATASE YCSE"/>
    <property type="match status" value="1"/>
</dbReference>
<reference evidence="2" key="1">
    <citation type="submission" date="2016-10" db="EMBL/GenBank/DDBJ databases">
        <authorList>
            <person name="de Groot N.N."/>
        </authorList>
    </citation>
    <scope>NUCLEOTIDE SEQUENCE [LARGE SCALE GENOMIC DNA]</scope>
    <source>
        <strain evidence="2">10nlg</strain>
    </source>
</reference>
<dbReference type="SFLD" id="SFLDG01140">
    <property type="entry name" value="C2.B:_Phosphomannomutase_and_P"/>
    <property type="match status" value="1"/>
</dbReference>
<dbReference type="GO" id="GO:0000287">
    <property type="term" value="F:magnesium ion binding"/>
    <property type="evidence" value="ECO:0007669"/>
    <property type="project" value="TreeGrafter"/>
</dbReference>
<accession>A0A1H9RRP3</accession>
<dbReference type="GO" id="GO:0005829">
    <property type="term" value="C:cytosol"/>
    <property type="evidence" value="ECO:0007669"/>
    <property type="project" value="TreeGrafter"/>
</dbReference>
<dbReference type="EMBL" id="FOGV01000005">
    <property type="protein sequence ID" value="SER75631.1"/>
    <property type="molecule type" value="Genomic_DNA"/>
</dbReference>
<dbReference type="CDD" id="cd07516">
    <property type="entry name" value="HAD_Pase"/>
    <property type="match status" value="1"/>
</dbReference>
<dbReference type="InterPro" id="IPR006379">
    <property type="entry name" value="HAD-SF_hydro_IIB"/>
</dbReference>
<protein>
    <submittedName>
        <fullName evidence="1">Uncharacterized protein</fullName>
    </submittedName>
</protein>
<dbReference type="Pfam" id="PF08282">
    <property type="entry name" value="Hydrolase_3"/>
    <property type="match status" value="1"/>
</dbReference>
<dbReference type="InterPro" id="IPR036412">
    <property type="entry name" value="HAD-like_sf"/>
</dbReference>
<dbReference type="Gene3D" id="3.40.50.1000">
    <property type="entry name" value="HAD superfamily/HAD-like"/>
    <property type="match status" value="1"/>
</dbReference>
<dbReference type="PROSITE" id="PS01228">
    <property type="entry name" value="COF_1"/>
    <property type="match status" value="1"/>
</dbReference>
<dbReference type="InterPro" id="IPR023214">
    <property type="entry name" value="HAD_sf"/>
</dbReference>
<keyword evidence="2" id="KW-1185">Reference proteome</keyword>
<proteinExistence type="predicted"/>
<name>A0A1H9RRP3_9BACI</name>
<dbReference type="OrthoDB" id="9781413at2"/>